<dbReference type="GO" id="GO:0005975">
    <property type="term" value="P:carbohydrate metabolic process"/>
    <property type="evidence" value="ECO:0007669"/>
    <property type="project" value="InterPro"/>
</dbReference>
<keyword evidence="3" id="KW-0326">Glycosidase</keyword>
<name>A0A917G0X3_9BACL</name>
<dbReference type="PANTHER" id="PTHR30480">
    <property type="entry name" value="BETA-HEXOSAMINIDASE-RELATED"/>
    <property type="match status" value="1"/>
</dbReference>
<dbReference type="InterPro" id="IPR036962">
    <property type="entry name" value="Glyco_hydro_3_N_sf"/>
</dbReference>
<sequence length="518" mass="56126">MMKKPKHMTLEEKVGQLFTFYYKDAAYSEAAEQFISEFKAGGIFLDMESLDTPEQVHGLTGRMQRASLERGSGIPLFIAADFVAGAGCKLPRGGAVYFPKNMAIGAADDESLAYESGRVTAAESLAMGVNFNYSPVVDINNNPDNPVIGTHSFGDSLDVVSRMGAAVIRGYQEHGMIATAKHFPGHGDTNVDSHLDLPVLSFDRQRLERFELAPFRKAIEAGVDAVMVGHIAVPALDEELLPASLSRPMVTGLLREQMGFEGLIVTDGMSMKGVTSKFTQARACVMALHAGADILLVDPLEPGEAQAMVNAVLEAVRSGELDEAQITRSVERVILAKEKYGLTPEQYDLRAFDGSGLELAASKRISLELARKALRPHGDAALWDAVRKGAAEGARLRLICEDVLAVFAKGLVSNGAVSERMAIASYEQLPDALLQVPKQEALIVGITCNKRMRQDVLEQLNHFALERDQPVVLVHFGSPFDAVSFPNVPALLLHDRAPALQEAAVEYLVRQLQSEGSL</sequence>
<dbReference type="SUPFAM" id="SSF51445">
    <property type="entry name" value="(Trans)glycosidases"/>
    <property type="match status" value="1"/>
</dbReference>
<dbReference type="EMBL" id="BMGR01000013">
    <property type="protein sequence ID" value="GGG17259.1"/>
    <property type="molecule type" value="Genomic_DNA"/>
</dbReference>
<evidence type="ECO:0000259" key="4">
    <source>
        <dbReference type="Pfam" id="PF00933"/>
    </source>
</evidence>
<dbReference type="PRINTS" id="PR00133">
    <property type="entry name" value="GLHYDRLASE3"/>
</dbReference>
<evidence type="ECO:0000256" key="2">
    <source>
        <dbReference type="ARBA" id="ARBA00022801"/>
    </source>
</evidence>
<dbReference type="PROSITE" id="PS00775">
    <property type="entry name" value="GLYCOSYL_HYDROL_F3"/>
    <property type="match status" value="1"/>
</dbReference>
<dbReference type="InterPro" id="IPR001764">
    <property type="entry name" value="Glyco_hydro_3_N"/>
</dbReference>
<dbReference type="GO" id="GO:0004553">
    <property type="term" value="F:hydrolase activity, hydrolyzing O-glycosyl compounds"/>
    <property type="evidence" value="ECO:0007669"/>
    <property type="project" value="InterPro"/>
</dbReference>
<evidence type="ECO:0000313" key="5">
    <source>
        <dbReference type="EMBL" id="GGG17259.1"/>
    </source>
</evidence>
<evidence type="ECO:0000256" key="1">
    <source>
        <dbReference type="ARBA" id="ARBA00005336"/>
    </source>
</evidence>
<organism evidence="5 6">
    <name type="scientific">Paenibacillus abyssi</name>
    <dbReference type="NCBI Taxonomy" id="1340531"/>
    <lineage>
        <taxon>Bacteria</taxon>
        <taxon>Bacillati</taxon>
        <taxon>Bacillota</taxon>
        <taxon>Bacilli</taxon>
        <taxon>Bacillales</taxon>
        <taxon>Paenibacillaceae</taxon>
        <taxon>Paenibacillus</taxon>
    </lineage>
</organism>
<proteinExistence type="inferred from homology"/>
<evidence type="ECO:0000313" key="6">
    <source>
        <dbReference type="Proteomes" id="UP000644756"/>
    </source>
</evidence>
<dbReference type="Pfam" id="PF00933">
    <property type="entry name" value="Glyco_hydro_3"/>
    <property type="match status" value="1"/>
</dbReference>
<dbReference type="InterPro" id="IPR050226">
    <property type="entry name" value="NagZ_Beta-hexosaminidase"/>
</dbReference>
<dbReference type="InterPro" id="IPR017853">
    <property type="entry name" value="GH"/>
</dbReference>
<dbReference type="GO" id="GO:0009254">
    <property type="term" value="P:peptidoglycan turnover"/>
    <property type="evidence" value="ECO:0007669"/>
    <property type="project" value="TreeGrafter"/>
</dbReference>
<dbReference type="AlphaFoldDB" id="A0A917G0X3"/>
<evidence type="ECO:0000256" key="3">
    <source>
        <dbReference type="ARBA" id="ARBA00023295"/>
    </source>
</evidence>
<reference evidence="5" key="2">
    <citation type="submission" date="2020-09" db="EMBL/GenBank/DDBJ databases">
        <authorList>
            <person name="Sun Q."/>
            <person name="Zhou Y."/>
        </authorList>
    </citation>
    <scope>NUCLEOTIDE SEQUENCE</scope>
    <source>
        <strain evidence="5">CGMCC 1.12987</strain>
    </source>
</reference>
<dbReference type="Gene3D" id="3.20.20.300">
    <property type="entry name" value="Glycoside hydrolase, family 3, N-terminal domain"/>
    <property type="match status" value="1"/>
</dbReference>
<dbReference type="PANTHER" id="PTHR30480:SF16">
    <property type="entry name" value="GLYCOSIDE HYDROLASE FAMILY 3 DOMAIN PROTEIN"/>
    <property type="match status" value="1"/>
</dbReference>
<comment type="similarity">
    <text evidence="1">Belongs to the glycosyl hydrolase 3 family.</text>
</comment>
<dbReference type="InterPro" id="IPR019800">
    <property type="entry name" value="Glyco_hydro_3_AS"/>
</dbReference>
<reference evidence="5" key="1">
    <citation type="journal article" date="2014" name="Int. J. Syst. Evol. Microbiol.">
        <title>Complete genome sequence of Corynebacterium casei LMG S-19264T (=DSM 44701T), isolated from a smear-ripened cheese.</title>
        <authorList>
            <consortium name="US DOE Joint Genome Institute (JGI-PGF)"/>
            <person name="Walter F."/>
            <person name="Albersmeier A."/>
            <person name="Kalinowski J."/>
            <person name="Ruckert C."/>
        </authorList>
    </citation>
    <scope>NUCLEOTIDE SEQUENCE</scope>
    <source>
        <strain evidence="5">CGMCC 1.12987</strain>
    </source>
</reference>
<feature type="domain" description="Glycoside hydrolase family 3 N-terminal" evidence="4">
    <location>
        <begin position="9"/>
        <end position="334"/>
    </location>
</feature>
<accession>A0A917G0X3</accession>
<keyword evidence="6" id="KW-1185">Reference proteome</keyword>
<keyword evidence="2" id="KW-0378">Hydrolase</keyword>
<protein>
    <submittedName>
        <fullName evidence="5">Beta-N-acetylhexosaminidase</fullName>
    </submittedName>
</protein>
<gene>
    <name evidence="5" type="ORF">GCM10010916_37630</name>
</gene>
<dbReference type="Proteomes" id="UP000644756">
    <property type="component" value="Unassembled WGS sequence"/>
</dbReference>
<comment type="caution">
    <text evidence="5">The sequence shown here is derived from an EMBL/GenBank/DDBJ whole genome shotgun (WGS) entry which is preliminary data.</text>
</comment>